<keyword evidence="9" id="KW-0902">Two-component regulatory system</keyword>
<comment type="catalytic activity">
    <reaction evidence="1">
        <text>ATP + protein L-histidine = ADP + protein N-phospho-L-histidine.</text>
        <dbReference type="EC" id="2.7.13.3"/>
    </reaction>
</comment>
<dbReference type="InterPro" id="IPR004358">
    <property type="entry name" value="Sig_transdc_His_kin-like_C"/>
</dbReference>
<dbReference type="PANTHER" id="PTHR45436:SF15">
    <property type="entry name" value="SENSOR HISTIDINE KINASE CUSS"/>
    <property type="match status" value="1"/>
</dbReference>
<evidence type="ECO:0000256" key="4">
    <source>
        <dbReference type="ARBA" id="ARBA00022553"/>
    </source>
</evidence>
<feature type="domain" description="HAMP" evidence="13">
    <location>
        <begin position="191"/>
        <end position="244"/>
    </location>
</feature>
<keyword evidence="15" id="KW-1185">Reference proteome</keyword>
<dbReference type="InterPro" id="IPR003661">
    <property type="entry name" value="HisK_dim/P_dom"/>
</dbReference>
<keyword evidence="6 11" id="KW-0812">Transmembrane</keyword>
<dbReference type="AlphaFoldDB" id="A0A2S9JQ72"/>
<keyword evidence="4" id="KW-0597">Phosphoprotein</keyword>
<dbReference type="InterPro" id="IPR050428">
    <property type="entry name" value="TCS_sensor_his_kinase"/>
</dbReference>
<dbReference type="RefSeq" id="WP_105733573.1">
    <property type="nucleotide sequence ID" value="NZ_PVBT01000002.1"/>
</dbReference>
<keyword evidence="10 11" id="KW-0472">Membrane</keyword>
<protein>
    <recommendedName>
        <fullName evidence="3">histidine kinase</fullName>
        <ecNumber evidence="3">2.7.13.3</ecNumber>
    </recommendedName>
</protein>
<accession>A0A2S9JQ72</accession>
<evidence type="ECO:0000313" key="15">
    <source>
        <dbReference type="Proteomes" id="UP000238563"/>
    </source>
</evidence>
<dbReference type="InterPro" id="IPR003594">
    <property type="entry name" value="HATPase_dom"/>
</dbReference>
<evidence type="ECO:0000256" key="11">
    <source>
        <dbReference type="SAM" id="Phobius"/>
    </source>
</evidence>
<dbReference type="GO" id="GO:0000155">
    <property type="term" value="F:phosphorelay sensor kinase activity"/>
    <property type="evidence" value="ECO:0007669"/>
    <property type="project" value="InterPro"/>
</dbReference>
<keyword evidence="8 11" id="KW-1133">Transmembrane helix</keyword>
<dbReference type="InterPro" id="IPR036890">
    <property type="entry name" value="HATPase_C_sf"/>
</dbReference>
<evidence type="ECO:0000256" key="6">
    <source>
        <dbReference type="ARBA" id="ARBA00022692"/>
    </source>
</evidence>
<keyword evidence="7 14" id="KW-0418">Kinase</keyword>
<gene>
    <name evidence="14" type="ORF">C5750_09270</name>
</gene>
<keyword evidence="5" id="KW-0808">Transferase</keyword>
<dbReference type="EC" id="2.7.13.3" evidence="3"/>
<dbReference type="PRINTS" id="PR00344">
    <property type="entry name" value="BCTRLSENSOR"/>
</dbReference>
<comment type="subcellular location">
    <subcellularLocation>
        <location evidence="2">Membrane</location>
        <topology evidence="2">Multi-pass membrane protein</topology>
    </subcellularLocation>
</comment>
<dbReference type="PROSITE" id="PS50109">
    <property type="entry name" value="HIS_KIN"/>
    <property type="match status" value="1"/>
</dbReference>
<dbReference type="PANTHER" id="PTHR45436">
    <property type="entry name" value="SENSOR HISTIDINE KINASE YKOH"/>
    <property type="match status" value="1"/>
</dbReference>
<dbReference type="SUPFAM" id="SSF47384">
    <property type="entry name" value="Homodimeric domain of signal transducing histidine kinase"/>
    <property type="match status" value="1"/>
</dbReference>
<evidence type="ECO:0000256" key="2">
    <source>
        <dbReference type="ARBA" id="ARBA00004141"/>
    </source>
</evidence>
<evidence type="ECO:0000313" key="14">
    <source>
        <dbReference type="EMBL" id="PRD55344.1"/>
    </source>
</evidence>
<name>A0A2S9JQ72_9HYPH</name>
<evidence type="ECO:0000256" key="5">
    <source>
        <dbReference type="ARBA" id="ARBA00022679"/>
    </source>
</evidence>
<dbReference type="InterPro" id="IPR036097">
    <property type="entry name" value="HisK_dim/P_sf"/>
</dbReference>
<evidence type="ECO:0000256" key="10">
    <source>
        <dbReference type="ARBA" id="ARBA00023136"/>
    </source>
</evidence>
<dbReference type="SUPFAM" id="SSF55874">
    <property type="entry name" value="ATPase domain of HSP90 chaperone/DNA topoisomerase II/histidine kinase"/>
    <property type="match status" value="1"/>
</dbReference>
<evidence type="ECO:0000256" key="8">
    <source>
        <dbReference type="ARBA" id="ARBA00022989"/>
    </source>
</evidence>
<dbReference type="Proteomes" id="UP000238563">
    <property type="component" value="Unassembled WGS sequence"/>
</dbReference>
<evidence type="ECO:0000259" key="13">
    <source>
        <dbReference type="PROSITE" id="PS50885"/>
    </source>
</evidence>
<dbReference type="GO" id="GO:0005886">
    <property type="term" value="C:plasma membrane"/>
    <property type="evidence" value="ECO:0007669"/>
    <property type="project" value="TreeGrafter"/>
</dbReference>
<comment type="caution">
    <text evidence="14">The sequence shown here is derived from an EMBL/GenBank/DDBJ whole genome shotgun (WGS) entry which is preliminary data.</text>
</comment>
<dbReference type="Pfam" id="PF02518">
    <property type="entry name" value="HATPase_c"/>
    <property type="match status" value="1"/>
</dbReference>
<proteinExistence type="predicted"/>
<evidence type="ECO:0000256" key="1">
    <source>
        <dbReference type="ARBA" id="ARBA00000085"/>
    </source>
</evidence>
<evidence type="ECO:0000259" key="12">
    <source>
        <dbReference type="PROSITE" id="PS50109"/>
    </source>
</evidence>
<feature type="domain" description="Histidine kinase" evidence="12">
    <location>
        <begin position="252"/>
        <end position="452"/>
    </location>
</feature>
<feature type="transmembrane region" description="Helical" evidence="11">
    <location>
        <begin position="17"/>
        <end position="37"/>
    </location>
</feature>
<evidence type="ECO:0000256" key="3">
    <source>
        <dbReference type="ARBA" id="ARBA00012438"/>
    </source>
</evidence>
<dbReference type="OrthoDB" id="9809329at2"/>
<dbReference type="Gene3D" id="3.30.565.10">
    <property type="entry name" value="Histidine kinase-like ATPase, C-terminal domain"/>
    <property type="match status" value="1"/>
</dbReference>
<feature type="transmembrane region" description="Helical" evidence="11">
    <location>
        <begin position="167"/>
        <end position="190"/>
    </location>
</feature>
<dbReference type="EMBL" id="PVBT01000002">
    <property type="protein sequence ID" value="PRD55344.1"/>
    <property type="molecule type" value="Genomic_DNA"/>
</dbReference>
<organism evidence="14 15">
    <name type="scientific">Phyllobacterium myrsinacearum</name>
    <dbReference type="NCBI Taxonomy" id="28101"/>
    <lineage>
        <taxon>Bacteria</taxon>
        <taxon>Pseudomonadati</taxon>
        <taxon>Pseudomonadota</taxon>
        <taxon>Alphaproteobacteria</taxon>
        <taxon>Hyphomicrobiales</taxon>
        <taxon>Phyllobacteriaceae</taxon>
        <taxon>Phyllobacterium</taxon>
    </lineage>
</organism>
<dbReference type="PROSITE" id="PS50885">
    <property type="entry name" value="HAMP"/>
    <property type="match status" value="1"/>
</dbReference>
<sequence length="453" mass="48575">MKLWSSRSLKWRLVSRLLLFEAAIILSLLVAIVGGLWSSGYLIEDYEGGNLDVLKDALSRNGAGQLVLLDTPDMVQLRGDVTDLWFIIRDKSGNELSQGSIPPEFALTGAMLDHLADARLADEPGRPKRPDAVVKWQDTAAGNVQIFTGTQGHMSFKRMIAGVSGGMMTVIIPLFLAMALASLAITPLVVRFALKGVKRAADEAAQIAYDKRGLRLSTAEVPEELGPLVNAVNDALSRLDKGYALHERFLAQAAHELRTPIAILNTRVAALPASGEKTQLLQDISRLAILSGQLLDLQRLNHAPMPFVPVDLVGVAGRVVLDLAPLAFAAGYEMSFEPDAGEIIVNGDPMSIERALTNLVQNAIDHGGGSGTILVKVLQTKAIVVADEGAGISREKREEVFEPFNRLQPQSSGTGLGLNLVKEIMQLHNGAIEIGNGPLKGACFTMRFSGTAA</sequence>
<dbReference type="SMART" id="SM00387">
    <property type="entry name" value="HATPase_c"/>
    <property type="match status" value="1"/>
</dbReference>
<dbReference type="Gene3D" id="1.10.287.130">
    <property type="match status" value="1"/>
</dbReference>
<evidence type="ECO:0000256" key="9">
    <source>
        <dbReference type="ARBA" id="ARBA00023012"/>
    </source>
</evidence>
<evidence type="ECO:0000256" key="7">
    <source>
        <dbReference type="ARBA" id="ARBA00022777"/>
    </source>
</evidence>
<reference evidence="14 15" key="1">
    <citation type="submission" date="2018-02" db="EMBL/GenBank/DDBJ databases">
        <title>The draft genome of Phyllobacterium myrsinacearum DSM5892.</title>
        <authorList>
            <person name="Li L."/>
            <person name="Liu L."/>
            <person name="Zhang X."/>
            <person name="Wang T."/>
        </authorList>
    </citation>
    <scope>NUCLEOTIDE SEQUENCE [LARGE SCALE GENOMIC DNA]</scope>
    <source>
        <strain evidence="14 15">DSM 5892</strain>
    </source>
</reference>
<dbReference type="InterPro" id="IPR005467">
    <property type="entry name" value="His_kinase_dom"/>
</dbReference>
<dbReference type="CDD" id="cd00082">
    <property type="entry name" value="HisKA"/>
    <property type="match status" value="1"/>
</dbReference>
<dbReference type="InterPro" id="IPR003660">
    <property type="entry name" value="HAMP_dom"/>
</dbReference>